<evidence type="ECO:0000259" key="2">
    <source>
        <dbReference type="Pfam" id="PF20956"/>
    </source>
</evidence>
<protein>
    <submittedName>
        <fullName evidence="3">Galactose-1-phosphate uridylyltransferase</fullName>
    </submittedName>
</protein>
<dbReference type="InterPro" id="IPR036265">
    <property type="entry name" value="HIT-like_sf"/>
</dbReference>
<dbReference type="GO" id="GO:0016779">
    <property type="term" value="F:nucleotidyltransferase activity"/>
    <property type="evidence" value="ECO:0007669"/>
    <property type="project" value="UniProtKB-KW"/>
</dbReference>
<dbReference type="Pfam" id="PF20956">
    <property type="entry name" value="DUF4931_C"/>
    <property type="match status" value="1"/>
</dbReference>
<keyword evidence="4" id="KW-1185">Reference proteome</keyword>
<dbReference type="InterPro" id="IPR049285">
    <property type="entry name" value="DUF4931_C"/>
</dbReference>
<dbReference type="InterPro" id="IPR012361">
    <property type="entry name" value="GalT_short"/>
</dbReference>
<dbReference type="AlphaFoldDB" id="A0A0R2D462"/>
<name>A0A0R2D462_9LACO</name>
<dbReference type="Proteomes" id="UP000051015">
    <property type="component" value="Unassembled WGS sequence"/>
</dbReference>
<proteinExistence type="predicted"/>
<dbReference type="EMBL" id="AYZD01000033">
    <property type="protein sequence ID" value="KRM95179.1"/>
    <property type="molecule type" value="Genomic_DNA"/>
</dbReference>
<dbReference type="OrthoDB" id="1803128at2"/>
<comment type="caution">
    <text evidence="3">The sequence shown here is derived from an EMBL/GenBank/DDBJ whole genome shotgun (WGS) entry which is preliminary data.</text>
</comment>
<keyword evidence="3" id="KW-0808">Transferase</keyword>
<dbReference type="STRING" id="1423725.FC19_GL002274"/>
<evidence type="ECO:0000259" key="1">
    <source>
        <dbReference type="Pfam" id="PF16285"/>
    </source>
</evidence>
<dbReference type="SUPFAM" id="SSF54197">
    <property type="entry name" value="HIT-like"/>
    <property type="match status" value="1"/>
</dbReference>
<reference evidence="3 4" key="1">
    <citation type="journal article" date="2015" name="Genome Announc.">
        <title>Expanding the biotechnology potential of lactobacilli through comparative genomics of 213 strains and associated genera.</title>
        <authorList>
            <person name="Sun Z."/>
            <person name="Harris H.M."/>
            <person name="McCann A."/>
            <person name="Guo C."/>
            <person name="Argimon S."/>
            <person name="Zhang W."/>
            <person name="Yang X."/>
            <person name="Jeffery I.B."/>
            <person name="Cooney J.C."/>
            <person name="Kagawa T.F."/>
            <person name="Liu W."/>
            <person name="Song Y."/>
            <person name="Salvetti E."/>
            <person name="Wrobel A."/>
            <person name="Rasinkangas P."/>
            <person name="Parkhill J."/>
            <person name="Rea M.C."/>
            <person name="O'Sullivan O."/>
            <person name="Ritari J."/>
            <person name="Douillard F.P."/>
            <person name="Paul Ross R."/>
            <person name="Yang R."/>
            <person name="Briner A.E."/>
            <person name="Felis G.E."/>
            <person name="de Vos W.M."/>
            <person name="Barrangou R."/>
            <person name="Klaenhammer T.R."/>
            <person name="Caufield P.W."/>
            <person name="Cui Y."/>
            <person name="Zhang H."/>
            <person name="O'Toole P.W."/>
        </authorList>
    </citation>
    <scope>NUCLEOTIDE SEQUENCE [LARGE SCALE GENOMIC DNA]</scope>
    <source>
        <strain evidence="3 4">DSM 21051</strain>
    </source>
</reference>
<organism evidence="3 4">
    <name type="scientific">Liquorilactobacillus aquaticus DSM 21051</name>
    <dbReference type="NCBI Taxonomy" id="1423725"/>
    <lineage>
        <taxon>Bacteria</taxon>
        <taxon>Bacillati</taxon>
        <taxon>Bacillota</taxon>
        <taxon>Bacilli</taxon>
        <taxon>Lactobacillales</taxon>
        <taxon>Lactobacillaceae</taxon>
        <taxon>Liquorilactobacillus</taxon>
    </lineage>
</organism>
<dbReference type="PATRIC" id="fig|1423725.3.peg.2341"/>
<evidence type="ECO:0000313" key="3">
    <source>
        <dbReference type="EMBL" id="KRM95179.1"/>
    </source>
</evidence>
<keyword evidence="3" id="KW-0548">Nucleotidyltransferase</keyword>
<feature type="domain" description="DUF4931" evidence="1">
    <location>
        <begin position="4"/>
        <end position="112"/>
    </location>
</feature>
<sequence length="243" mass="28135">MVHTDNDCPFCQRESLTDILAEDDDRIWLVNKYRTLEETYQTVVIEAAEHNGDITTYTREKNRAVFKFAMEAWKKTIDSGKYKSVLMYKNFGPYSGGSLRHPHMQIVGLNKIDAYRNIPQESFDGAFFYERYGLKINISDYPIAGFTEFNIIISNVSNTEYFADAVQVVAKYILNDFFNGKCTSYNLFFYRIDEKTVAKIIPRFIVSPYFIGYKIPQVTDHKHNSELGKDLSAKLLHEMGDNS</sequence>
<accession>A0A0R2D462</accession>
<gene>
    <name evidence="3" type="ORF">FC19_GL002274</name>
</gene>
<evidence type="ECO:0000313" key="4">
    <source>
        <dbReference type="Proteomes" id="UP000051015"/>
    </source>
</evidence>
<dbReference type="InterPro" id="IPR046322">
    <property type="entry name" value="DUF4931"/>
</dbReference>
<feature type="domain" description="DUF4931" evidence="2">
    <location>
        <begin position="117"/>
        <end position="222"/>
    </location>
</feature>
<dbReference type="Pfam" id="PF16285">
    <property type="entry name" value="DUF4931_N"/>
    <property type="match status" value="1"/>
</dbReference>
<dbReference type="Gene3D" id="3.30.428.10">
    <property type="entry name" value="HIT-like"/>
    <property type="match status" value="1"/>
</dbReference>
<dbReference type="PIRSF" id="PIRSF031505">
    <property type="entry name" value="GalT_short"/>
    <property type="match status" value="1"/>
</dbReference>